<gene>
    <name evidence="5" type="ORF">PIB30_045650</name>
</gene>
<evidence type="ECO:0000256" key="3">
    <source>
        <dbReference type="ARBA" id="ARBA00022801"/>
    </source>
</evidence>
<evidence type="ECO:0000259" key="4">
    <source>
        <dbReference type="PROSITE" id="PS50600"/>
    </source>
</evidence>
<dbReference type="PROSITE" id="PS50600">
    <property type="entry name" value="ULP_PROTEASE"/>
    <property type="match status" value="1"/>
</dbReference>
<keyword evidence="2" id="KW-0645">Protease</keyword>
<keyword evidence="3" id="KW-0378">Hydrolase</keyword>
<dbReference type="SUPFAM" id="SSF54001">
    <property type="entry name" value="Cysteine proteinases"/>
    <property type="match status" value="1"/>
</dbReference>
<evidence type="ECO:0000313" key="5">
    <source>
        <dbReference type="EMBL" id="MED6196240.1"/>
    </source>
</evidence>
<dbReference type="InterPro" id="IPR038765">
    <property type="entry name" value="Papain-like_cys_pep_sf"/>
</dbReference>
<name>A0ABU6XGG5_9FABA</name>
<evidence type="ECO:0000256" key="1">
    <source>
        <dbReference type="ARBA" id="ARBA00005234"/>
    </source>
</evidence>
<comment type="similarity">
    <text evidence="1">Belongs to the peptidase C48 family.</text>
</comment>
<organism evidence="5 6">
    <name type="scientific">Stylosanthes scabra</name>
    <dbReference type="NCBI Taxonomy" id="79078"/>
    <lineage>
        <taxon>Eukaryota</taxon>
        <taxon>Viridiplantae</taxon>
        <taxon>Streptophyta</taxon>
        <taxon>Embryophyta</taxon>
        <taxon>Tracheophyta</taxon>
        <taxon>Spermatophyta</taxon>
        <taxon>Magnoliopsida</taxon>
        <taxon>eudicotyledons</taxon>
        <taxon>Gunneridae</taxon>
        <taxon>Pentapetalae</taxon>
        <taxon>rosids</taxon>
        <taxon>fabids</taxon>
        <taxon>Fabales</taxon>
        <taxon>Fabaceae</taxon>
        <taxon>Papilionoideae</taxon>
        <taxon>50 kb inversion clade</taxon>
        <taxon>dalbergioids sensu lato</taxon>
        <taxon>Dalbergieae</taxon>
        <taxon>Pterocarpus clade</taxon>
        <taxon>Stylosanthes</taxon>
    </lineage>
</organism>
<dbReference type="Proteomes" id="UP001341840">
    <property type="component" value="Unassembled WGS sequence"/>
</dbReference>
<protein>
    <recommendedName>
        <fullName evidence="4">Ubiquitin-like protease family profile domain-containing protein</fullName>
    </recommendedName>
</protein>
<evidence type="ECO:0000256" key="2">
    <source>
        <dbReference type="ARBA" id="ARBA00022670"/>
    </source>
</evidence>
<comment type="caution">
    <text evidence="5">The sequence shown here is derived from an EMBL/GenBank/DDBJ whole genome shotgun (WGS) entry which is preliminary data.</text>
</comment>
<dbReference type="EMBL" id="JASCZI010211728">
    <property type="protein sequence ID" value="MED6196240.1"/>
    <property type="molecule type" value="Genomic_DNA"/>
</dbReference>
<accession>A0ABU6XGG5</accession>
<keyword evidence="6" id="KW-1185">Reference proteome</keyword>
<feature type="domain" description="Ubiquitin-like protease family profile" evidence="4">
    <location>
        <begin position="128"/>
        <end position="295"/>
    </location>
</feature>
<proteinExistence type="inferred from homology"/>
<evidence type="ECO:0000313" key="6">
    <source>
        <dbReference type="Proteomes" id="UP001341840"/>
    </source>
</evidence>
<reference evidence="5 6" key="1">
    <citation type="journal article" date="2023" name="Plants (Basel)">
        <title>Bridging the Gap: Combining Genomics and Transcriptomics Approaches to Understand Stylosanthes scabra, an Orphan Legume from the Brazilian Caatinga.</title>
        <authorList>
            <person name="Ferreira-Neto J.R.C."/>
            <person name="da Silva M.D."/>
            <person name="Binneck E."/>
            <person name="de Melo N.F."/>
            <person name="da Silva R.H."/>
            <person name="de Melo A.L.T.M."/>
            <person name="Pandolfi V."/>
            <person name="Bustamante F.O."/>
            <person name="Brasileiro-Vidal A.C."/>
            <person name="Benko-Iseppon A.M."/>
        </authorList>
    </citation>
    <scope>NUCLEOTIDE SEQUENCE [LARGE SCALE GENOMIC DNA]</scope>
    <source>
        <tissue evidence="5">Leaves</tissue>
    </source>
</reference>
<dbReference type="Gene3D" id="3.40.395.10">
    <property type="entry name" value="Adenoviral Proteinase, Chain A"/>
    <property type="match status" value="1"/>
</dbReference>
<sequence length="350" mass="40148">MTSTISSLAKILESQSSPSTRLFIQESITSTLNTKSTPGNSPNILTSDTDVDIKELYQDNADTKLVKPDEYVLNKLRMPSQARRVLVKAKSTDGKYIGKKASSSFVLPRRSFCQKIPKNFMTLHWMPMAFRVPEDMFLASNEIACAAYIFDTDFIFYCLNSDEILETTDANFISGKYLFTLVPGEQVVQDVLDTLACHLQRNIERYSKYPPCDNLREQFATKCMEKVDFVSRIFVLIYDENNHWFLMVVDMNKDRIYLIDSAKSTSSKHQTIIGGFRLKPCNDCGIWVAEWMKKCGWIEDFDITVIESIRMRLAIDLVRGDSNLKRAEVISKAHVYMKNLLEKQLKLITV</sequence>
<dbReference type="InterPro" id="IPR003653">
    <property type="entry name" value="Peptidase_C48_C"/>
</dbReference>